<organism evidence="4 5">
    <name type="scientific">Synchytrium endobioticum</name>
    <dbReference type="NCBI Taxonomy" id="286115"/>
    <lineage>
        <taxon>Eukaryota</taxon>
        <taxon>Fungi</taxon>
        <taxon>Fungi incertae sedis</taxon>
        <taxon>Chytridiomycota</taxon>
        <taxon>Chytridiomycota incertae sedis</taxon>
        <taxon>Chytridiomycetes</taxon>
        <taxon>Synchytriales</taxon>
        <taxon>Synchytriaceae</taxon>
        <taxon>Synchytrium</taxon>
    </lineage>
</organism>
<dbReference type="EMBL" id="QEAM01000171">
    <property type="protein sequence ID" value="TPX44696.1"/>
    <property type="molecule type" value="Genomic_DNA"/>
</dbReference>
<protein>
    <submittedName>
        <fullName evidence="4">Uncharacterized protein</fullName>
    </submittedName>
</protein>
<keyword evidence="1" id="KW-0175">Coiled coil</keyword>
<evidence type="ECO:0000313" key="4">
    <source>
        <dbReference type="EMBL" id="TPX44696.1"/>
    </source>
</evidence>
<accession>A0A507CZX0</accession>
<sequence length="652" mass="73236">MKILAIVTISLCWTSIALAGRHRKDRFSALLEPQYIGKVGKLPPPYDYMKSAGEKMSVYNIRESLTIELEREEQKRIELSEAMEKWKKINKGRRNPQWERAHDLANELDRMTYTDNSLGLPFDDLRRTYGFCAFVPEEARLEILGMMKKFGQSRLNSRLLVAEYQVKLLRMRINESYDRTTKEKDLDKLDYVRRNIPTVQKELAAREVRYNALIEPFQKARDTDVNDKGKAPMGHGVQTSADQVGPQNYPFPCPEQTPGGHNQEDLYTIVAQRPQSNDGSIYAGDSGDNAWASNQGGSDGGQQSEAYINQPETSTLGYQEFPGDASGLGHGAKRSSVYQGLTLMHDSYLYHGGQTSVDQIVPQNLPVLLFPEQTPGGHNQEDLYTIVAQRPQSNDGSIYAGDSGDNAWASNQGGSDGGQQSEAYINQPEESTLGYQEFHGGASGLGHGAKHSSVYEGSTLMHDSYLYHDGQTSVDQIEPQNRPVLPFPEQTARGYNQEHFNIMVAHLPLFNYDSWRHGEGHTSASQVDAPMDHTPTYDGGQTSVDQIEPQNRPVLPFPEQTARGYNQEHFNIMVAHLPQFNYDSWRHGADHTSASQVDTPMHPRDHGSDIGQNLVHGNSAHREDQYTLKLWQGSFLEITPFRCKRACRDVVK</sequence>
<comment type="caution">
    <text evidence="4">The sequence shown here is derived from an EMBL/GenBank/DDBJ whole genome shotgun (WGS) entry which is preliminary data.</text>
</comment>
<reference evidence="4 5" key="1">
    <citation type="journal article" date="2019" name="Sci. Rep.">
        <title>Comparative genomics of chytrid fungi reveal insights into the obligate biotrophic and pathogenic lifestyle of Synchytrium endobioticum.</title>
        <authorList>
            <person name="van de Vossenberg B.T.L.H."/>
            <person name="Warris S."/>
            <person name="Nguyen H.D.T."/>
            <person name="van Gent-Pelzer M.P.E."/>
            <person name="Joly D.L."/>
            <person name="van de Geest H.C."/>
            <person name="Bonants P.J.M."/>
            <person name="Smith D.S."/>
            <person name="Levesque C.A."/>
            <person name="van der Lee T.A.J."/>
        </authorList>
    </citation>
    <scope>NUCLEOTIDE SEQUENCE [LARGE SCALE GENOMIC DNA]</scope>
    <source>
        <strain evidence="4 5">LEV6574</strain>
    </source>
</reference>
<feature type="coiled-coil region" evidence="1">
    <location>
        <begin position="62"/>
        <end position="89"/>
    </location>
</feature>
<dbReference type="VEuPathDB" id="FungiDB:SeMB42_g06546"/>
<name>A0A507CZX0_9FUNG</name>
<dbReference type="Proteomes" id="UP000320475">
    <property type="component" value="Unassembled WGS sequence"/>
</dbReference>
<evidence type="ECO:0000256" key="3">
    <source>
        <dbReference type="SAM" id="SignalP"/>
    </source>
</evidence>
<evidence type="ECO:0000313" key="5">
    <source>
        <dbReference type="Proteomes" id="UP000320475"/>
    </source>
</evidence>
<dbReference type="AlphaFoldDB" id="A0A507CZX0"/>
<feature type="signal peptide" evidence="3">
    <location>
        <begin position="1"/>
        <end position="19"/>
    </location>
</feature>
<feature type="compositionally biased region" description="Low complexity" evidence="2">
    <location>
        <begin position="410"/>
        <end position="421"/>
    </location>
</feature>
<feature type="region of interest" description="Disordered" evidence="2">
    <location>
        <begin position="398"/>
        <end position="422"/>
    </location>
</feature>
<feature type="compositionally biased region" description="Low complexity" evidence="2">
    <location>
        <begin position="293"/>
        <end position="303"/>
    </location>
</feature>
<proteinExistence type="predicted"/>
<feature type="region of interest" description="Disordered" evidence="2">
    <location>
        <begin position="276"/>
        <end position="303"/>
    </location>
</feature>
<dbReference type="VEuPathDB" id="FungiDB:SeMB42_g05073"/>
<evidence type="ECO:0000256" key="2">
    <source>
        <dbReference type="SAM" id="MobiDB-lite"/>
    </source>
</evidence>
<feature type="chain" id="PRO_5021310624" evidence="3">
    <location>
        <begin position="20"/>
        <end position="652"/>
    </location>
</feature>
<gene>
    <name evidence="4" type="ORF">SeLEV6574_g04347</name>
</gene>
<keyword evidence="3" id="KW-0732">Signal</keyword>
<evidence type="ECO:0000256" key="1">
    <source>
        <dbReference type="SAM" id="Coils"/>
    </source>
</evidence>